<evidence type="ECO:0000256" key="3">
    <source>
        <dbReference type="ARBA" id="ARBA00023125"/>
    </source>
</evidence>
<dbReference type="SUPFAM" id="SSF46689">
    <property type="entry name" value="Homeodomain-like"/>
    <property type="match status" value="1"/>
</dbReference>
<accession>A0A7T3KA88</accession>
<evidence type="ECO:0000259" key="8">
    <source>
        <dbReference type="PROSITE" id="PS51294"/>
    </source>
</evidence>
<dbReference type="Gene3D" id="1.10.10.60">
    <property type="entry name" value="Homeodomain-like"/>
    <property type="match status" value="2"/>
</dbReference>
<feature type="compositionally biased region" description="Basic and acidic residues" evidence="6">
    <location>
        <begin position="122"/>
        <end position="132"/>
    </location>
</feature>
<organism evidence="9">
    <name type="scientific">Osmanthus fragrans</name>
    <dbReference type="NCBI Taxonomy" id="93977"/>
    <lineage>
        <taxon>Eukaryota</taxon>
        <taxon>Viridiplantae</taxon>
        <taxon>Streptophyta</taxon>
        <taxon>Embryophyta</taxon>
        <taxon>Tracheophyta</taxon>
        <taxon>Spermatophyta</taxon>
        <taxon>Magnoliopsida</taxon>
        <taxon>eudicotyledons</taxon>
        <taxon>Gunneridae</taxon>
        <taxon>Pentapetalae</taxon>
        <taxon>asterids</taxon>
        <taxon>lamiids</taxon>
        <taxon>Lamiales</taxon>
        <taxon>Oleaceae</taxon>
        <taxon>Oleeae</taxon>
        <taxon>Osmanthus</taxon>
    </lineage>
</organism>
<dbReference type="EMBL" id="MT481997">
    <property type="protein sequence ID" value="QPX03995.1"/>
    <property type="molecule type" value="mRNA"/>
</dbReference>
<dbReference type="GO" id="GO:0006355">
    <property type="term" value="P:regulation of DNA-templated transcription"/>
    <property type="evidence" value="ECO:0007669"/>
    <property type="project" value="TreeGrafter"/>
</dbReference>
<dbReference type="CDD" id="cd00167">
    <property type="entry name" value="SANT"/>
    <property type="match status" value="2"/>
</dbReference>
<dbReference type="AlphaFoldDB" id="A0A7T3KA88"/>
<evidence type="ECO:0000256" key="5">
    <source>
        <dbReference type="ARBA" id="ARBA00057804"/>
    </source>
</evidence>
<evidence type="ECO:0000256" key="6">
    <source>
        <dbReference type="SAM" id="MobiDB-lite"/>
    </source>
</evidence>
<dbReference type="GO" id="GO:0030154">
    <property type="term" value="P:cell differentiation"/>
    <property type="evidence" value="ECO:0007669"/>
    <property type="project" value="TreeGrafter"/>
</dbReference>
<dbReference type="InterPro" id="IPR009057">
    <property type="entry name" value="Homeodomain-like_sf"/>
</dbReference>
<dbReference type="InterPro" id="IPR001005">
    <property type="entry name" value="SANT/Myb"/>
</dbReference>
<dbReference type="InterPro" id="IPR017930">
    <property type="entry name" value="Myb_dom"/>
</dbReference>
<dbReference type="PROSITE" id="PS51294">
    <property type="entry name" value="HTH_MYB"/>
    <property type="match status" value="2"/>
</dbReference>
<feature type="domain" description="HTH myb-type" evidence="8">
    <location>
        <begin position="13"/>
        <end position="69"/>
    </location>
</feature>
<feature type="compositionally biased region" description="Polar residues" evidence="6">
    <location>
        <begin position="142"/>
        <end position="151"/>
    </location>
</feature>
<gene>
    <name evidence="9" type="primary">MYB4</name>
</gene>
<dbReference type="SMART" id="SM00717">
    <property type="entry name" value="SANT"/>
    <property type="match status" value="2"/>
</dbReference>
<name>A0A7T3KA88_9LAMI</name>
<reference evidence="9" key="1">
    <citation type="submission" date="2020-05" db="EMBL/GenBank/DDBJ databases">
        <title>Cytological, physiological, and transcriptomic analyses reveal pigment biosynthesis influences leaf color changes in a new color-leafed sweet osmanthus cultivar.</title>
        <authorList>
            <person name="Cui Q."/>
        </authorList>
    </citation>
    <scope>NUCLEOTIDE SEQUENCE</scope>
</reference>
<feature type="domain" description="Myb-like" evidence="7">
    <location>
        <begin position="13"/>
        <end position="65"/>
    </location>
</feature>
<sequence>MALRKVEKLRTTKKEINRGAWTVEEDRKLAEAVKIHGPKQWKTIATTKGLDRCGKSCRLRWMNYLRPDIKRGSMSDQEEDLILRLHKLLGNRWSLIAGRLPGRTDNEIKNYWKSHLSKKVEKSNEGISRQDEDSNSGEKINPSKSTVTGSSEDSKISFDLDDFFDFSNENPSTLEWVSKFVDLRS</sequence>
<dbReference type="Pfam" id="PF00249">
    <property type="entry name" value="Myb_DNA-binding"/>
    <property type="match status" value="2"/>
</dbReference>
<evidence type="ECO:0000256" key="1">
    <source>
        <dbReference type="ARBA" id="ARBA00004123"/>
    </source>
</evidence>
<evidence type="ECO:0000256" key="4">
    <source>
        <dbReference type="ARBA" id="ARBA00023242"/>
    </source>
</evidence>
<comment type="function">
    <text evidence="5">Transcription factor.</text>
</comment>
<dbReference type="FunFam" id="1.10.10.60:FF:000001">
    <property type="entry name" value="MYB-related transcription factor"/>
    <property type="match status" value="1"/>
</dbReference>
<keyword evidence="4" id="KW-0539">Nucleus</keyword>
<proteinExistence type="evidence at transcript level"/>
<feature type="domain" description="Myb-like" evidence="7">
    <location>
        <begin position="66"/>
        <end position="116"/>
    </location>
</feature>
<dbReference type="GO" id="GO:0000976">
    <property type="term" value="F:transcription cis-regulatory region binding"/>
    <property type="evidence" value="ECO:0007669"/>
    <property type="project" value="TreeGrafter"/>
</dbReference>
<evidence type="ECO:0000256" key="2">
    <source>
        <dbReference type="ARBA" id="ARBA00022737"/>
    </source>
</evidence>
<dbReference type="PROSITE" id="PS50090">
    <property type="entry name" value="MYB_LIKE"/>
    <property type="match status" value="2"/>
</dbReference>
<comment type="subcellular location">
    <subcellularLocation>
        <location evidence="1">Nucleus</location>
    </subcellularLocation>
</comment>
<protein>
    <submittedName>
        <fullName evidence="9">MYB4 transcription factor</fullName>
    </submittedName>
</protein>
<feature type="region of interest" description="Disordered" evidence="6">
    <location>
        <begin position="122"/>
        <end position="154"/>
    </location>
</feature>
<evidence type="ECO:0000313" key="9">
    <source>
        <dbReference type="EMBL" id="QPX03995.1"/>
    </source>
</evidence>
<keyword evidence="2" id="KW-0677">Repeat</keyword>
<keyword evidence="3" id="KW-0238">DNA-binding</keyword>
<dbReference type="GO" id="GO:0005634">
    <property type="term" value="C:nucleus"/>
    <property type="evidence" value="ECO:0007669"/>
    <property type="project" value="UniProtKB-SubCell"/>
</dbReference>
<feature type="domain" description="HTH myb-type" evidence="8">
    <location>
        <begin position="70"/>
        <end position="120"/>
    </location>
</feature>
<dbReference type="PANTHER" id="PTHR47998:SF18">
    <property type="entry name" value="MYB TRANSCRIPTION FACTOR"/>
    <property type="match status" value="1"/>
</dbReference>
<evidence type="ECO:0000259" key="7">
    <source>
        <dbReference type="PROSITE" id="PS50090"/>
    </source>
</evidence>
<dbReference type="InterPro" id="IPR015495">
    <property type="entry name" value="Myb_TF_plants"/>
</dbReference>
<dbReference type="PANTHER" id="PTHR47998">
    <property type="entry name" value="TRANSCRIPTION FACTOR MYB51-LIKE ISOFORM X1"/>
    <property type="match status" value="1"/>
</dbReference>